<protein>
    <submittedName>
        <fullName evidence="2">Spo0E like sporulation regulatory protein</fullName>
    </submittedName>
</protein>
<dbReference type="AlphaFoldDB" id="A0A1G8YR45"/>
<evidence type="ECO:0000313" key="2">
    <source>
        <dbReference type="EMBL" id="SDK05319.1"/>
    </source>
</evidence>
<organism evidence="2 3">
    <name type="scientific">Sediminibacillus albus</name>
    <dbReference type="NCBI Taxonomy" id="407036"/>
    <lineage>
        <taxon>Bacteria</taxon>
        <taxon>Bacillati</taxon>
        <taxon>Bacillota</taxon>
        <taxon>Bacilli</taxon>
        <taxon>Bacillales</taxon>
        <taxon>Bacillaceae</taxon>
        <taxon>Sediminibacillus</taxon>
    </lineage>
</organism>
<proteinExistence type="predicted"/>
<dbReference type="SUPFAM" id="SSF140500">
    <property type="entry name" value="BAS1536-like"/>
    <property type="match status" value="1"/>
</dbReference>
<feature type="coiled-coil region" evidence="1">
    <location>
        <begin position="4"/>
        <end position="51"/>
    </location>
</feature>
<dbReference type="Pfam" id="PF09388">
    <property type="entry name" value="SpoOE-like"/>
    <property type="match status" value="1"/>
</dbReference>
<keyword evidence="3" id="KW-1185">Reference proteome</keyword>
<dbReference type="RefSeq" id="WP_093213155.1">
    <property type="nucleotide sequence ID" value="NZ_FNFL01000002.1"/>
</dbReference>
<dbReference type="OrthoDB" id="2973540at2"/>
<gene>
    <name evidence="2" type="ORF">SAMN05216243_1783</name>
</gene>
<dbReference type="Proteomes" id="UP000198694">
    <property type="component" value="Unassembled WGS sequence"/>
</dbReference>
<dbReference type="GO" id="GO:0046983">
    <property type="term" value="F:protein dimerization activity"/>
    <property type="evidence" value="ECO:0007669"/>
    <property type="project" value="InterPro"/>
</dbReference>
<dbReference type="InterPro" id="IPR036638">
    <property type="entry name" value="HLH_DNA-bd_sf"/>
</dbReference>
<keyword evidence="1" id="KW-0175">Coiled coil</keyword>
<sequence>MVYSQELEQKIECLREKMYEAYKQDPSSPKVIEISQTLDKAINQLDSQKRNK</sequence>
<name>A0A1G8YR45_9BACI</name>
<dbReference type="InterPro" id="IPR018540">
    <property type="entry name" value="Spo0E-like"/>
</dbReference>
<dbReference type="EMBL" id="FNFL01000002">
    <property type="protein sequence ID" value="SDK05319.1"/>
    <property type="molecule type" value="Genomic_DNA"/>
</dbReference>
<dbReference type="Gene3D" id="4.10.280.10">
    <property type="entry name" value="Helix-loop-helix DNA-binding domain"/>
    <property type="match status" value="1"/>
</dbReference>
<evidence type="ECO:0000313" key="3">
    <source>
        <dbReference type="Proteomes" id="UP000198694"/>
    </source>
</evidence>
<reference evidence="2 3" key="1">
    <citation type="submission" date="2016-10" db="EMBL/GenBank/DDBJ databases">
        <authorList>
            <person name="de Groot N.N."/>
        </authorList>
    </citation>
    <scope>NUCLEOTIDE SEQUENCE [LARGE SCALE GENOMIC DNA]</scope>
    <source>
        <strain evidence="2 3">CGMCC 1.6502</strain>
    </source>
</reference>
<evidence type="ECO:0000256" key="1">
    <source>
        <dbReference type="SAM" id="Coils"/>
    </source>
</evidence>
<dbReference type="GO" id="GO:0043937">
    <property type="term" value="P:regulation of sporulation"/>
    <property type="evidence" value="ECO:0007669"/>
    <property type="project" value="InterPro"/>
</dbReference>
<dbReference type="InterPro" id="IPR037208">
    <property type="entry name" value="Spo0E-like_sf"/>
</dbReference>
<accession>A0A1G8YR45</accession>